<keyword evidence="4 7" id="KW-1133">Transmembrane helix</keyword>
<name>A0A9D1UBY3_9FIRM</name>
<feature type="transmembrane region" description="Helical" evidence="7">
    <location>
        <begin position="352"/>
        <end position="380"/>
    </location>
</feature>
<dbReference type="PANTHER" id="PTHR30572">
    <property type="entry name" value="MEMBRANE COMPONENT OF TRANSPORTER-RELATED"/>
    <property type="match status" value="1"/>
</dbReference>
<evidence type="ECO:0000256" key="4">
    <source>
        <dbReference type="ARBA" id="ARBA00022989"/>
    </source>
</evidence>
<comment type="similarity">
    <text evidence="6">Belongs to the ABC-4 integral membrane protein family.</text>
</comment>
<reference evidence="10" key="1">
    <citation type="journal article" date="2021" name="PeerJ">
        <title>Extensive microbial diversity within the chicken gut microbiome revealed by metagenomics and culture.</title>
        <authorList>
            <person name="Gilroy R."/>
            <person name="Ravi A."/>
            <person name="Getino M."/>
            <person name="Pursley I."/>
            <person name="Horton D.L."/>
            <person name="Alikhan N.F."/>
            <person name="Baker D."/>
            <person name="Gharbi K."/>
            <person name="Hall N."/>
            <person name="Watson M."/>
            <person name="Adriaenssens E.M."/>
            <person name="Foster-Nyarko E."/>
            <person name="Jarju S."/>
            <person name="Secka A."/>
            <person name="Antonio M."/>
            <person name="Oren A."/>
            <person name="Chaudhuri R.R."/>
            <person name="La Ragione R."/>
            <person name="Hildebrand F."/>
            <person name="Pallen M.J."/>
        </authorList>
    </citation>
    <scope>NUCLEOTIDE SEQUENCE</scope>
    <source>
        <strain evidence="10">CHK195-6426</strain>
    </source>
</reference>
<evidence type="ECO:0000256" key="1">
    <source>
        <dbReference type="ARBA" id="ARBA00004651"/>
    </source>
</evidence>
<feature type="transmembrane region" description="Helical" evidence="7">
    <location>
        <begin position="306"/>
        <end position="331"/>
    </location>
</feature>
<dbReference type="InterPro" id="IPR050250">
    <property type="entry name" value="Macrolide_Exporter_MacB"/>
</dbReference>
<organism evidence="10 11">
    <name type="scientific">Candidatus Acetatifactor stercoripullorum</name>
    <dbReference type="NCBI Taxonomy" id="2838414"/>
    <lineage>
        <taxon>Bacteria</taxon>
        <taxon>Bacillati</taxon>
        <taxon>Bacillota</taxon>
        <taxon>Clostridia</taxon>
        <taxon>Lachnospirales</taxon>
        <taxon>Lachnospiraceae</taxon>
        <taxon>Acetatifactor</taxon>
    </lineage>
</organism>
<feature type="domain" description="ABC3 transporter permease C-terminal" evidence="8">
    <location>
        <begin position="309"/>
        <end position="422"/>
    </location>
</feature>
<dbReference type="Pfam" id="PF12704">
    <property type="entry name" value="MacB_PCD"/>
    <property type="match status" value="1"/>
</dbReference>
<accession>A0A9D1UBY3</accession>
<dbReference type="GO" id="GO:0022857">
    <property type="term" value="F:transmembrane transporter activity"/>
    <property type="evidence" value="ECO:0007669"/>
    <property type="project" value="TreeGrafter"/>
</dbReference>
<dbReference type="GO" id="GO:0005886">
    <property type="term" value="C:plasma membrane"/>
    <property type="evidence" value="ECO:0007669"/>
    <property type="project" value="UniProtKB-SubCell"/>
</dbReference>
<dbReference type="PANTHER" id="PTHR30572:SF4">
    <property type="entry name" value="ABC TRANSPORTER PERMEASE YTRF"/>
    <property type="match status" value="1"/>
</dbReference>
<evidence type="ECO:0000313" key="10">
    <source>
        <dbReference type="EMBL" id="HIW80805.1"/>
    </source>
</evidence>
<protein>
    <submittedName>
        <fullName evidence="10">ABC transporter permease</fullName>
    </submittedName>
</protein>
<feature type="transmembrane region" description="Helical" evidence="7">
    <location>
        <begin position="392"/>
        <end position="412"/>
    </location>
</feature>
<evidence type="ECO:0000259" key="9">
    <source>
        <dbReference type="Pfam" id="PF12704"/>
    </source>
</evidence>
<evidence type="ECO:0000259" key="8">
    <source>
        <dbReference type="Pfam" id="PF02687"/>
    </source>
</evidence>
<evidence type="ECO:0000256" key="6">
    <source>
        <dbReference type="ARBA" id="ARBA00038076"/>
    </source>
</evidence>
<dbReference type="Pfam" id="PF02687">
    <property type="entry name" value="FtsX"/>
    <property type="match status" value="1"/>
</dbReference>
<dbReference type="InterPro" id="IPR025857">
    <property type="entry name" value="MacB_PCD"/>
</dbReference>
<feature type="transmembrane region" description="Helical" evidence="7">
    <location>
        <begin position="21"/>
        <end position="42"/>
    </location>
</feature>
<proteinExistence type="inferred from homology"/>
<evidence type="ECO:0000256" key="2">
    <source>
        <dbReference type="ARBA" id="ARBA00022475"/>
    </source>
</evidence>
<dbReference type="Proteomes" id="UP000824265">
    <property type="component" value="Unassembled WGS sequence"/>
</dbReference>
<dbReference type="AlphaFoldDB" id="A0A9D1UBY3"/>
<dbReference type="EMBL" id="DXGH01000027">
    <property type="protein sequence ID" value="HIW80805.1"/>
    <property type="molecule type" value="Genomic_DNA"/>
</dbReference>
<sequence length="429" mass="46140">MMIYENIRLALFSLKANKMRALLTMLGIIIGIASVIAIMTVGDSMTMYVTDTMSSMGASNIMVGLQQKTREDSTESGLSFSEGNTVAAASEEDYFTKEMLENYCTTYGDSVIAISASEAVGSGQIQDGDLYANISAQGVSLGYFLTQDTTLLAGRFFEERETNEASMVAIISDRAVENLLGEGADLEEAVGSILQVNIGDAYYQFTVVGVYEYEQTIMSFSTASYRDVATNFYIPLTTAKEMNHSEGYAQFTVVTSPSEDADRFASVTEQFFNTYYRNNRDFEVSAFSMASMVESMSGMLSTITTAIAVIAGIALLVGGIGVMNIMLVSITERTREIGTRKALGAPNSSIRLQFIVEAIVICLIGGMIGIVLGIVLGVAAADLLGTPASPSVSSIILSLTFSMAIGVFFGYYPANKAAKMDPIEALRYE</sequence>
<keyword evidence="3 7" id="KW-0812">Transmembrane</keyword>
<feature type="domain" description="MacB-like periplasmic core" evidence="9">
    <location>
        <begin position="22"/>
        <end position="265"/>
    </location>
</feature>
<evidence type="ECO:0000256" key="3">
    <source>
        <dbReference type="ARBA" id="ARBA00022692"/>
    </source>
</evidence>
<keyword evidence="2" id="KW-1003">Cell membrane</keyword>
<evidence type="ECO:0000256" key="5">
    <source>
        <dbReference type="ARBA" id="ARBA00023136"/>
    </source>
</evidence>
<comment type="caution">
    <text evidence="10">The sequence shown here is derived from an EMBL/GenBank/DDBJ whole genome shotgun (WGS) entry which is preliminary data.</text>
</comment>
<reference evidence="10" key="2">
    <citation type="submission" date="2021-04" db="EMBL/GenBank/DDBJ databases">
        <authorList>
            <person name="Gilroy R."/>
        </authorList>
    </citation>
    <scope>NUCLEOTIDE SEQUENCE</scope>
    <source>
        <strain evidence="10">CHK195-6426</strain>
    </source>
</reference>
<keyword evidence="5 7" id="KW-0472">Membrane</keyword>
<comment type="subcellular location">
    <subcellularLocation>
        <location evidence="1">Cell membrane</location>
        <topology evidence="1">Multi-pass membrane protein</topology>
    </subcellularLocation>
</comment>
<evidence type="ECO:0000313" key="11">
    <source>
        <dbReference type="Proteomes" id="UP000824265"/>
    </source>
</evidence>
<dbReference type="InterPro" id="IPR003838">
    <property type="entry name" value="ABC3_permease_C"/>
</dbReference>
<gene>
    <name evidence="10" type="ORF">H9742_04615</name>
</gene>
<evidence type="ECO:0000256" key="7">
    <source>
        <dbReference type="SAM" id="Phobius"/>
    </source>
</evidence>